<name>A0A482XNZ1_LAOST</name>
<keyword evidence="5" id="KW-1133">Transmembrane helix</keyword>
<keyword evidence="4" id="KW-0325">Glycoprotein</keyword>
<evidence type="ECO:0000256" key="2">
    <source>
        <dbReference type="ARBA" id="ARBA00022729"/>
    </source>
</evidence>
<dbReference type="PANTHER" id="PTHR10609:SF14">
    <property type="entry name" value="BIOTINIDASE"/>
    <property type="match status" value="1"/>
</dbReference>
<comment type="similarity">
    <text evidence="1">Belongs to the carbon-nitrogen hydrolase superfamily. BTD/VNN family.</text>
</comment>
<keyword evidence="5" id="KW-0472">Membrane</keyword>
<dbReference type="FunCoup" id="A0A482XNZ1">
    <property type="interactions" value="38"/>
</dbReference>
<dbReference type="AlphaFoldDB" id="A0A482XNZ1"/>
<dbReference type="Proteomes" id="UP000291343">
    <property type="component" value="Unassembled WGS sequence"/>
</dbReference>
<reference evidence="7 8" key="1">
    <citation type="journal article" date="2017" name="Gigascience">
        <title>Genome sequence of the small brown planthopper, Laodelphax striatellus.</title>
        <authorList>
            <person name="Zhu J."/>
            <person name="Jiang F."/>
            <person name="Wang X."/>
            <person name="Yang P."/>
            <person name="Bao Y."/>
            <person name="Zhao W."/>
            <person name="Wang W."/>
            <person name="Lu H."/>
            <person name="Wang Q."/>
            <person name="Cui N."/>
            <person name="Li J."/>
            <person name="Chen X."/>
            <person name="Luo L."/>
            <person name="Yu J."/>
            <person name="Kang L."/>
            <person name="Cui F."/>
        </authorList>
    </citation>
    <scope>NUCLEOTIDE SEQUENCE [LARGE SCALE GENOMIC DNA]</scope>
    <source>
        <strain evidence="7">Lst14</strain>
    </source>
</reference>
<dbReference type="InterPro" id="IPR036526">
    <property type="entry name" value="C-N_Hydrolase_sf"/>
</dbReference>
<dbReference type="InParanoid" id="A0A482XNZ1"/>
<dbReference type="GO" id="GO:0016811">
    <property type="term" value="F:hydrolase activity, acting on carbon-nitrogen (but not peptide) bonds, in linear amides"/>
    <property type="evidence" value="ECO:0007669"/>
    <property type="project" value="InterPro"/>
</dbReference>
<evidence type="ECO:0000256" key="5">
    <source>
        <dbReference type="SAM" id="Phobius"/>
    </source>
</evidence>
<evidence type="ECO:0000313" key="8">
    <source>
        <dbReference type="Proteomes" id="UP000291343"/>
    </source>
</evidence>
<keyword evidence="2" id="KW-0732">Signal</keyword>
<dbReference type="InterPro" id="IPR003010">
    <property type="entry name" value="C-N_Hydrolase"/>
</dbReference>
<dbReference type="CDD" id="cd07567">
    <property type="entry name" value="biotinidase_like"/>
    <property type="match status" value="1"/>
</dbReference>
<feature type="domain" description="CN hydrolase" evidence="6">
    <location>
        <begin position="79"/>
        <end position="355"/>
    </location>
</feature>
<dbReference type="InterPro" id="IPR012101">
    <property type="entry name" value="Biotinidase-like_euk"/>
</dbReference>
<evidence type="ECO:0000313" key="7">
    <source>
        <dbReference type="EMBL" id="RZF47487.1"/>
    </source>
</evidence>
<dbReference type="EMBL" id="QKKF02004189">
    <property type="protein sequence ID" value="RZF47487.1"/>
    <property type="molecule type" value="Genomic_DNA"/>
</dbReference>
<dbReference type="InterPro" id="IPR040154">
    <property type="entry name" value="Biotinidase/VNN"/>
</dbReference>
<keyword evidence="5" id="KW-0812">Transmembrane</keyword>
<comment type="caution">
    <text evidence="7">The sequence shown here is derived from an EMBL/GenBank/DDBJ whole genome shotgun (WGS) entry which is preliminary data.</text>
</comment>
<dbReference type="PROSITE" id="PS50263">
    <property type="entry name" value="CN_HYDROLASE"/>
    <property type="match status" value="1"/>
</dbReference>
<dbReference type="SUPFAM" id="SSF56317">
    <property type="entry name" value="Carbon-nitrogen hydrolase"/>
    <property type="match status" value="1"/>
</dbReference>
<dbReference type="PANTHER" id="PTHR10609">
    <property type="entry name" value="BIOTINIDASE-RELATED"/>
    <property type="match status" value="1"/>
</dbReference>
<protein>
    <recommendedName>
        <fullName evidence="6">CN hydrolase domain-containing protein</fullName>
    </recommendedName>
</protein>
<keyword evidence="8" id="KW-1185">Reference proteome</keyword>
<dbReference type="OrthoDB" id="10250282at2759"/>
<dbReference type="InterPro" id="IPR043957">
    <property type="entry name" value="Vanin_C"/>
</dbReference>
<evidence type="ECO:0000259" key="6">
    <source>
        <dbReference type="PROSITE" id="PS50263"/>
    </source>
</evidence>
<dbReference type="SMR" id="A0A482XNZ1"/>
<dbReference type="Pfam" id="PF19018">
    <property type="entry name" value="Vanin_C"/>
    <property type="match status" value="1"/>
</dbReference>
<accession>A0A482XNZ1</accession>
<evidence type="ECO:0000256" key="1">
    <source>
        <dbReference type="ARBA" id="ARBA00008225"/>
    </source>
</evidence>
<organism evidence="7 8">
    <name type="scientific">Laodelphax striatellus</name>
    <name type="common">Small brown planthopper</name>
    <name type="synonym">Delphax striatella</name>
    <dbReference type="NCBI Taxonomy" id="195883"/>
    <lineage>
        <taxon>Eukaryota</taxon>
        <taxon>Metazoa</taxon>
        <taxon>Ecdysozoa</taxon>
        <taxon>Arthropoda</taxon>
        <taxon>Hexapoda</taxon>
        <taxon>Insecta</taxon>
        <taxon>Pterygota</taxon>
        <taxon>Neoptera</taxon>
        <taxon>Paraneoptera</taxon>
        <taxon>Hemiptera</taxon>
        <taxon>Auchenorrhyncha</taxon>
        <taxon>Fulgoroidea</taxon>
        <taxon>Delphacidae</taxon>
        <taxon>Criomorphinae</taxon>
        <taxon>Laodelphax</taxon>
    </lineage>
</organism>
<evidence type="ECO:0000256" key="4">
    <source>
        <dbReference type="ARBA" id="ARBA00023180"/>
    </source>
</evidence>
<sequence length="577" mass="65102">MTVMKKRGKRGFSRSVTTADPEKLILHQLKMRAIRFARKKMISTLCSCRGLMLLFLTACAIFATTVIVTGFLNSGRDKYIAAVVEYSPLEWDGIEKPKEMILRNANRYAKIIERAAKENADIIVFPECGLTTLNLPVTREGISTYATFIPNPVEKRTPCTDKDTGLAEHLRVLSCAAKNNNMYVVVNLDEKISCDADMQGCPKDRLIFFNTNIVFDRNGTILSKYRKFNLFREPEFNSTIFPIYSVFKTDFGATFGMFICFDILFAQPAEVIVSKYKVTDILYSTAWFSELPFLTAVQTQAGYSYSMNVNLLASGYNRPDLYSGGSGIYAGEDGPIVTTMPDSRTTRLLVGELTIYGTGRRRPVCDYADSCPTPRGKVIDMQFNDTYHYPQKTGIVFYKDDLTKYTSKFIEEAISYEHSVIQPLGDDKETNFEYSRNGFNCSITVTWTRDKDAPEGGPVYRLLAHSGVRSFSGVRNAYIEVCALVACADRSIESCGKRPSFDIVDSRTKIKNINIHTESLNITTPFVSTLDENIYPLMGNELSFIESIDTFRGNIQKTYLFLEKPKDNLITFGVYKL</sequence>
<dbReference type="Gene3D" id="3.60.110.10">
    <property type="entry name" value="Carbon-nitrogen hydrolase"/>
    <property type="match status" value="1"/>
</dbReference>
<feature type="transmembrane region" description="Helical" evidence="5">
    <location>
        <begin position="50"/>
        <end position="72"/>
    </location>
</feature>
<evidence type="ECO:0000256" key="3">
    <source>
        <dbReference type="ARBA" id="ARBA00022801"/>
    </source>
</evidence>
<keyword evidence="3" id="KW-0378">Hydrolase</keyword>
<proteinExistence type="inferred from homology"/>
<gene>
    <name evidence="7" type="ORF">LSTR_LSTR007414</name>
</gene>
<dbReference type="Pfam" id="PF00795">
    <property type="entry name" value="CN_hydrolase"/>
    <property type="match status" value="1"/>
</dbReference>
<dbReference type="STRING" id="195883.A0A482XNZ1"/>